<dbReference type="GO" id="GO:0005262">
    <property type="term" value="F:calcium channel activity"/>
    <property type="evidence" value="ECO:0007669"/>
    <property type="project" value="TreeGrafter"/>
</dbReference>
<name>A0A077ZT76_STYLE</name>
<feature type="transmembrane region" description="Helical" evidence="9">
    <location>
        <begin position="536"/>
        <end position="554"/>
    </location>
</feature>
<reference evidence="11 12" key="1">
    <citation type="submission" date="2014-06" db="EMBL/GenBank/DDBJ databases">
        <authorList>
            <person name="Swart Estienne"/>
        </authorList>
    </citation>
    <scope>NUCLEOTIDE SEQUENCE [LARGE SCALE GENOMIC DNA]</scope>
    <source>
        <strain evidence="11 12">130c</strain>
    </source>
</reference>
<feature type="transmembrane region" description="Helical" evidence="9">
    <location>
        <begin position="566"/>
        <end position="583"/>
    </location>
</feature>
<dbReference type="InParanoid" id="A0A077ZT76"/>
<dbReference type="InterPro" id="IPR005821">
    <property type="entry name" value="Ion_trans_dom"/>
</dbReference>
<dbReference type="InterPro" id="IPR024862">
    <property type="entry name" value="TRPV"/>
</dbReference>
<keyword evidence="2 9" id="KW-0812">Transmembrane</keyword>
<keyword evidence="4" id="KW-0677">Repeat</keyword>
<evidence type="ECO:0000256" key="7">
    <source>
        <dbReference type="ARBA" id="ARBA00022989"/>
    </source>
</evidence>
<dbReference type="GO" id="GO:0098703">
    <property type="term" value="P:calcium ion import across plasma membrane"/>
    <property type="evidence" value="ECO:0007669"/>
    <property type="project" value="TreeGrafter"/>
</dbReference>
<evidence type="ECO:0000256" key="3">
    <source>
        <dbReference type="ARBA" id="ARBA00022723"/>
    </source>
</evidence>
<dbReference type="PANTHER" id="PTHR10582">
    <property type="entry name" value="TRANSIENT RECEPTOR POTENTIAL ION CHANNEL PROTEIN"/>
    <property type="match status" value="1"/>
</dbReference>
<keyword evidence="8 9" id="KW-0472">Membrane</keyword>
<evidence type="ECO:0000256" key="2">
    <source>
        <dbReference type="ARBA" id="ARBA00022692"/>
    </source>
</evidence>
<feature type="transmembrane region" description="Helical" evidence="9">
    <location>
        <begin position="673"/>
        <end position="693"/>
    </location>
</feature>
<feature type="transmembrane region" description="Helical" evidence="9">
    <location>
        <begin position="730"/>
        <end position="758"/>
    </location>
</feature>
<evidence type="ECO:0000259" key="10">
    <source>
        <dbReference type="Pfam" id="PF00520"/>
    </source>
</evidence>
<protein>
    <submittedName>
        <fullName evidence="11">Wd-40 repeat protein</fullName>
    </submittedName>
</protein>
<keyword evidence="6" id="KW-0862">Zinc</keyword>
<dbReference type="Proteomes" id="UP000039865">
    <property type="component" value="Unassembled WGS sequence"/>
</dbReference>
<keyword evidence="3" id="KW-0479">Metal-binding</keyword>
<dbReference type="Gene3D" id="3.30.60.90">
    <property type="match status" value="1"/>
</dbReference>
<evidence type="ECO:0000256" key="1">
    <source>
        <dbReference type="ARBA" id="ARBA00004141"/>
    </source>
</evidence>
<evidence type="ECO:0000313" key="11">
    <source>
        <dbReference type="EMBL" id="CDW71666.1"/>
    </source>
</evidence>
<evidence type="ECO:0000256" key="6">
    <source>
        <dbReference type="ARBA" id="ARBA00022833"/>
    </source>
</evidence>
<gene>
    <name evidence="11" type="primary">Contig58.g68</name>
    <name evidence="11" type="ORF">STYLEM_613</name>
</gene>
<keyword evidence="5" id="KW-0863">Zinc-finger</keyword>
<proteinExistence type="predicted"/>
<dbReference type="OrthoDB" id="437584at2759"/>
<dbReference type="AlphaFoldDB" id="A0A077ZT76"/>
<feature type="transmembrane region" description="Helical" evidence="9">
    <location>
        <begin position="595"/>
        <end position="615"/>
    </location>
</feature>
<keyword evidence="7 9" id="KW-1133">Transmembrane helix</keyword>
<evidence type="ECO:0000256" key="8">
    <source>
        <dbReference type="ARBA" id="ARBA00023136"/>
    </source>
</evidence>
<evidence type="ECO:0000256" key="5">
    <source>
        <dbReference type="ARBA" id="ARBA00022771"/>
    </source>
</evidence>
<evidence type="ECO:0000256" key="4">
    <source>
        <dbReference type="ARBA" id="ARBA00022737"/>
    </source>
</evidence>
<dbReference type="EMBL" id="CCKQ01000582">
    <property type="protein sequence ID" value="CDW71666.1"/>
    <property type="molecule type" value="Genomic_DNA"/>
</dbReference>
<evidence type="ECO:0000256" key="9">
    <source>
        <dbReference type="SAM" id="Phobius"/>
    </source>
</evidence>
<dbReference type="PANTHER" id="PTHR10582:SF2">
    <property type="entry name" value="INACTIVE"/>
    <property type="match status" value="1"/>
</dbReference>
<keyword evidence="12" id="KW-1185">Reference proteome</keyword>
<dbReference type="GO" id="GO:0005886">
    <property type="term" value="C:plasma membrane"/>
    <property type="evidence" value="ECO:0007669"/>
    <property type="project" value="TreeGrafter"/>
</dbReference>
<feature type="domain" description="Ion transport" evidence="10">
    <location>
        <begin position="544"/>
        <end position="766"/>
    </location>
</feature>
<comment type="subcellular location">
    <subcellularLocation>
        <location evidence="1">Membrane</location>
        <topology evidence="1">Multi-pass membrane protein</topology>
    </subcellularLocation>
</comment>
<dbReference type="Pfam" id="PF00520">
    <property type="entry name" value="Ion_trans"/>
    <property type="match status" value="1"/>
</dbReference>
<feature type="transmembrane region" description="Helical" evidence="9">
    <location>
        <begin position="635"/>
        <end position="652"/>
    </location>
</feature>
<dbReference type="GO" id="GO:0008270">
    <property type="term" value="F:zinc ion binding"/>
    <property type="evidence" value="ECO:0007669"/>
    <property type="project" value="UniProtKB-KW"/>
</dbReference>
<evidence type="ECO:0000313" key="12">
    <source>
        <dbReference type="Proteomes" id="UP000039865"/>
    </source>
</evidence>
<accession>A0A077ZT76</accession>
<dbReference type="InterPro" id="IPR043145">
    <property type="entry name" value="Znf_ZZ_sf"/>
</dbReference>
<sequence length="1026" mass="120349">MGFDQESSYITYRIVGDKLIALKFNGSLKSWDLISTKVYEKNQLEGIDYSQYKRFDKKNREAALIVSRKPISESYIIDYFQPWQLKKNLPYQFSSFRCILYQFQKESNFSNRVKLELIRNIHDFPTEFIGDHLFQDQPHFFSPNFLRYVTLDQSKSQFLIKDFNTGLMLYQIPQDLMNVNSDQNPLFVINRFMFIDDETFKIVSEDGIEKMVHIDNGFQQLGFNYIPLFKEIDEMDYEKTPYYLFQPSYFKTICLNKQSYQNYKSLYLLEGKQKSYQITPNMFKLEDDGESSITSFSFAHWSLIEQLVKGKLKIEELQENILQEILLNILPGGNTVLHLLCDQHEELIKLLEVAHPLGKVIRFHMPFISNLEGLSPIHICIQKQALRSIDALLKCLSLYPIDHHSRAIKDLYPKFIELNLASSLDYFDSRIKQTQQLEQIARGTLKPDYPEIIIEDLWFNEESFKKQIFSNETIESRIKCEILDIPGIYHMKDENFYDFFKQLSETAYSDYFNNKVIKKLIELNYPLVKEYLIKKLFIPFCFFHISFVIFMNFIYDNRFNSGYDQVYYPLLILNALFASYFLLNELKQLQSGSDYFTDLWNYIDIIPPIGIYVFVVSAVLNDYGIQYGEDLERSIQSIVTFFMWFKFLYFLRIYKRTGYLIRMIFEVISDMRYFFIVLLITIVAFGDSFLKIANANQDTEKRFTTGFIDSIIFTYKMILGDFETDKFGDVAVSLAMTLFLLCTIFNMIVMLNLLIAIISESFARVNGMAEQAVYQEMASMILENSYLVPEWKMNDYYAQNKYIILINDLEKIEDSISESAILKEIENHVINEIKSIKTKQIEDSEKMESSIDKINKNLTELVSNKFGELKIMILEQQPAKVVRVKINKNPLTMTTLKKLKEQYKKKAYNEGLICRGNQFAGCKSVGKISNNPDEVIYHCDQCSFDLCQKCFQLLENVHDHSLEKLTYGQLMETKSDLYGLGWVCDCGTFKGCELDGKAIIDIYTIVYHDSISQFDLCESCADSYKI</sequence>
<organism evidence="11 12">
    <name type="scientific">Stylonychia lemnae</name>
    <name type="common">Ciliate</name>
    <dbReference type="NCBI Taxonomy" id="5949"/>
    <lineage>
        <taxon>Eukaryota</taxon>
        <taxon>Sar</taxon>
        <taxon>Alveolata</taxon>
        <taxon>Ciliophora</taxon>
        <taxon>Intramacronucleata</taxon>
        <taxon>Spirotrichea</taxon>
        <taxon>Stichotrichia</taxon>
        <taxon>Sporadotrichida</taxon>
        <taxon>Oxytrichidae</taxon>
        <taxon>Stylonychinae</taxon>
        <taxon>Stylonychia</taxon>
    </lineage>
</organism>